<proteinExistence type="predicted"/>
<organism evidence="1 2">
    <name type="scientific">Aphis craccivora</name>
    <name type="common">Cowpea aphid</name>
    <dbReference type="NCBI Taxonomy" id="307492"/>
    <lineage>
        <taxon>Eukaryota</taxon>
        <taxon>Metazoa</taxon>
        <taxon>Ecdysozoa</taxon>
        <taxon>Arthropoda</taxon>
        <taxon>Hexapoda</taxon>
        <taxon>Insecta</taxon>
        <taxon>Pterygota</taxon>
        <taxon>Neoptera</taxon>
        <taxon>Paraneoptera</taxon>
        <taxon>Hemiptera</taxon>
        <taxon>Sternorrhyncha</taxon>
        <taxon>Aphidomorpha</taxon>
        <taxon>Aphidoidea</taxon>
        <taxon>Aphididae</taxon>
        <taxon>Aphidini</taxon>
        <taxon>Aphis</taxon>
        <taxon>Aphis</taxon>
    </lineage>
</organism>
<name>A0A6G0YGE1_APHCR</name>
<evidence type="ECO:0000313" key="2">
    <source>
        <dbReference type="Proteomes" id="UP000478052"/>
    </source>
</evidence>
<dbReference type="EMBL" id="VUJU01004208">
    <property type="protein sequence ID" value="KAF0755206.1"/>
    <property type="molecule type" value="Genomic_DNA"/>
</dbReference>
<sequence length="59" mass="7011">MAIKQHNLHLYLPINTIEFHRCTLCSFLIYFKCKEEAKYMCHGYIKITGDNDVHLVKKP</sequence>
<dbReference type="AlphaFoldDB" id="A0A6G0YGE1"/>
<gene>
    <name evidence="1" type="ORF">FWK35_00018828</name>
</gene>
<dbReference type="Proteomes" id="UP000478052">
    <property type="component" value="Unassembled WGS sequence"/>
</dbReference>
<comment type="caution">
    <text evidence="1">The sequence shown here is derived from an EMBL/GenBank/DDBJ whole genome shotgun (WGS) entry which is preliminary data.</text>
</comment>
<accession>A0A6G0YGE1</accession>
<protein>
    <submittedName>
        <fullName evidence="1">Uncharacterized protein</fullName>
    </submittedName>
</protein>
<reference evidence="1 2" key="1">
    <citation type="submission" date="2019-08" db="EMBL/GenBank/DDBJ databases">
        <title>Whole genome of Aphis craccivora.</title>
        <authorList>
            <person name="Voronova N.V."/>
            <person name="Shulinski R.S."/>
            <person name="Bandarenka Y.V."/>
            <person name="Zhorov D.G."/>
            <person name="Warner D."/>
        </authorList>
    </citation>
    <scope>NUCLEOTIDE SEQUENCE [LARGE SCALE GENOMIC DNA]</scope>
    <source>
        <strain evidence="1">180601</strain>
        <tissue evidence="1">Whole Body</tissue>
    </source>
</reference>
<evidence type="ECO:0000313" key="1">
    <source>
        <dbReference type="EMBL" id="KAF0755206.1"/>
    </source>
</evidence>
<keyword evidence="2" id="KW-1185">Reference proteome</keyword>